<feature type="region of interest" description="Disordered" evidence="6">
    <location>
        <begin position="169"/>
        <end position="188"/>
    </location>
</feature>
<dbReference type="SUPFAM" id="SSF53448">
    <property type="entry name" value="Nucleotide-diphospho-sugar transferases"/>
    <property type="match status" value="1"/>
</dbReference>
<dbReference type="GO" id="GO:0016757">
    <property type="term" value="F:glycosyltransferase activity"/>
    <property type="evidence" value="ECO:0007669"/>
    <property type="project" value="UniProtKB-KW"/>
</dbReference>
<evidence type="ECO:0000256" key="2">
    <source>
        <dbReference type="ARBA" id="ARBA00006739"/>
    </source>
</evidence>
<comment type="similarity">
    <text evidence="2">Belongs to the glycosyltransferase 2 family.</text>
</comment>
<dbReference type="Proteomes" id="UP000323917">
    <property type="component" value="Chromosome"/>
</dbReference>
<sequence length="209" mass="23385">MNQQLTVILPMHNCEREIRQTVHGILDISVHAKLSLDLVIVDDGSTDDTFETACEISCRYPQVQVLRQPYRSGLAAVLELVRNRLSVDMVVLHDGVSPINPVQLRNLLLDEQGKLRRVESGEAQTQAGIDSHGSRRFSAVRALQDNMERAHRQVVGFSWMQMDKPLVPRRRHQPGQQSRSNGLPEKSGQPIASFLAEVPVGFSAFTQLS</sequence>
<keyword evidence="5" id="KW-0460">Magnesium</keyword>
<protein>
    <submittedName>
        <fullName evidence="8">Putative glycosyl transferase</fullName>
    </submittedName>
</protein>
<name>A0A5B9Q9N5_9BACT</name>
<gene>
    <name evidence="8" type="ORF">Pr1d_14050</name>
</gene>
<accession>A0A5B9Q9N5</accession>
<dbReference type="RefSeq" id="WP_148072819.1">
    <property type="nucleotide sequence ID" value="NZ_CP042913.1"/>
</dbReference>
<dbReference type="PANTHER" id="PTHR48090">
    <property type="entry name" value="UNDECAPRENYL-PHOSPHATE 4-DEOXY-4-FORMAMIDO-L-ARABINOSE TRANSFERASE-RELATED"/>
    <property type="match status" value="1"/>
</dbReference>
<reference evidence="8 9" key="1">
    <citation type="submission" date="2019-08" db="EMBL/GenBank/DDBJ databases">
        <title>Deep-cultivation of Planctomycetes and their phenomic and genomic characterization uncovers novel biology.</title>
        <authorList>
            <person name="Wiegand S."/>
            <person name="Jogler M."/>
            <person name="Boedeker C."/>
            <person name="Pinto D."/>
            <person name="Vollmers J."/>
            <person name="Rivas-Marin E."/>
            <person name="Kohn T."/>
            <person name="Peeters S.H."/>
            <person name="Heuer A."/>
            <person name="Rast P."/>
            <person name="Oberbeckmann S."/>
            <person name="Bunk B."/>
            <person name="Jeske O."/>
            <person name="Meyerdierks A."/>
            <person name="Storesund J.E."/>
            <person name="Kallscheuer N."/>
            <person name="Luecker S."/>
            <person name="Lage O.M."/>
            <person name="Pohl T."/>
            <person name="Merkel B.J."/>
            <person name="Hornburger P."/>
            <person name="Mueller R.-W."/>
            <person name="Bruemmer F."/>
            <person name="Labrenz M."/>
            <person name="Spormann A.M."/>
            <person name="Op den Camp H."/>
            <person name="Overmann J."/>
            <person name="Amann R."/>
            <person name="Jetten M.S.M."/>
            <person name="Mascher T."/>
            <person name="Medema M.H."/>
            <person name="Devos D.P."/>
            <person name="Kaster A.-K."/>
            <person name="Ovreas L."/>
            <person name="Rohde M."/>
            <person name="Galperin M.Y."/>
            <person name="Jogler C."/>
        </authorList>
    </citation>
    <scope>NUCLEOTIDE SEQUENCE [LARGE SCALE GENOMIC DNA]</scope>
    <source>
        <strain evidence="8 9">Pr1d</strain>
    </source>
</reference>
<dbReference type="Pfam" id="PF00535">
    <property type="entry name" value="Glycos_transf_2"/>
    <property type="match status" value="1"/>
</dbReference>
<evidence type="ECO:0000313" key="9">
    <source>
        <dbReference type="Proteomes" id="UP000323917"/>
    </source>
</evidence>
<keyword evidence="9" id="KW-1185">Reference proteome</keyword>
<evidence type="ECO:0000256" key="1">
    <source>
        <dbReference type="ARBA" id="ARBA00001946"/>
    </source>
</evidence>
<keyword evidence="4 8" id="KW-0808">Transferase</keyword>
<dbReference type="PANTHER" id="PTHR48090:SF10">
    <property type="entry name" value="GLUCOSYL-3-PHOSPHOGLYCERATE SYNTHASE"/>
    <property type="match status" value="1"/>
</dbReference>
<evidence type="ECO:0000256" key="4">
    <source>
        <dbReference type="ARBA" id="ARBA00022679"/>
    </source>
</evidence>
<evidence type="ECO:0000256" key="6">
    <source>
        <dbReference type="SAM" id="MobiDB-lite"/>
    </source>
</evidence>
<evidence type="ECO:0000256" key="3">
    <source>
        <dbReference type="ARBA" id="ARBA00022676"/>
    </source>
</evidence>
<proteinExistence type="inferred from homology"/>
<dbReference type="InterPro" id="IPR001173">
    <property type="entry name" value="Glyco_trans_2-like"/>
</dbReference>
<dbReference type="Gene3D" id="3.90.550.10">
    <property type="entry name" value="Spore Coat Polysaccharide Biosynthesis Protein SpsA, Chain A"/>
    <property type="match status" value="1"/>
</dbReference>
<evidence type="ECO:0000259" key="7">
    <source>
        <dbReference type="Pfam" id="PF00535"/>
    </source>
</evidence>
<dbReference type="EMBL" id="CP042913">
    <property type="protein sequence ID" value="QEG34132.1"/>
    <property type="molecule type" value="Genomic_DNA"/>
</dbReference>
<dbReference type="InterPro" id="IPR029044">
    <property type="entry name" value="Nucleotide-diphossugar_trans"/>
</dbReference>
<evidence type="ECO:0000313" key="8">
    <source>
        <dbReference type="EMBL" id="QEG34132.1"/>
    </source>
</evidence>
<dbReference type="OrthoDB" id="267472at2"/>
<feature type="domain" description="Glycosyltransferase 2-like" evidence="7">
    <location>
        <begin position="6"/>
        <end position="78"/>
    </location>
</feature>
<dbReference type="InterPro" id="IPR050256">
    <property type="entry name" value="Glycosyltransferase_2"/>
</dbReference>
<evidence type="ECO:0000256" key="5">
    <source>
        <dbReference type="ARBA" id="ARBA00022842"/>
    </source>
</evidence>
<organism evidence="8 9">
    <name type="scientific">Bythopirellula goksoeyrii</name>
    <dbReference type="NCBI Taxonomy" id="1400387"/>
    <lineage>
        <taxon>Bacteria</taxon>
        <taxon>Pseudomonadati</taxon>
        <taxon>Planctomycetota</taxon>
        <taxon>Planctomycetia</taxon>
        <taxon>Pirellulales</taxon>
        <taxon>Lacipirellulaceae</taxon>
        <taxon>Bythopirellula</taxon>
    </lineage>
</organism>
<dbReference type="KEGG" id="bgok:Pr1d_14050"/>
<dbReference type="AlphaFoldDB" id="A0A5B9Q9N5"/>
<keyword evidence="3" id="KW-0328">Glycosyltransferase</keyword>
<comment type="cofactor">
    <cofactor evidence="1">
        <name>Mg(2+)</name>
        <dbReference type="ChEBI" id="CHEBI:18420"/>
    </cofactor>
</comment>